<feature type="compositionally biased region" description="Basic and acidic residues" evidence="15">
    <location>
        <begin position="433"/>
        <end position="447"/>
    </location>
</feature>
<sequence length="1512" mass="163934">MARDGDDRDSTGRGHANRDSRDSRRRDSSPRSRDSLSPHLSRSARAHDEPRRRYSESRPESPPRDAHRDRYSDRDRPGPSRHSRYNDDDHYYDRHRTRSPSPRRRRSPSRSPPRRRDSSRRSTSPPPPSSARSSHPNGSSSRYHDDKYSNGRDSHRSPERRDRRDLPATSSRDRDPPASSGSSSRMTDSARGKEAAATTSSRPSRQSISIAFPNAQGSSSASSAKPLAAFSGSSTAPSADPRTASAPAPAPTPSSSTTAAAAPPRSRAPASSSKSRQAAADKLPPFFYKPLKSKDYRVVYDPALDTNPIKKGKAVEHRYDGEGLPEDAGKKDPRGPKGEFDQVLQKAKKHLLAKRVGVITYNWDKNSKGPAPPLPPCAILITGFPPSTSGDAIYTHFRSFGRIEQLDLKIDPQTGGNLGICWIKYRDDIPRDFEPDRPTREKYEAKRRAGQAQDGAAVTTTAVAQGNGAKIGLTMLRAETGVKVVLDADGKLCKEAVDAEMLRLHPPPPSAKPKVESSSKTPDVRARSASSTPRLPASSLPPPPPAGAPPPPPSLPPPPPPPSSSRSGTTAAGSSRQYSGRDSPVAGQSDRWAPTPSGPRTSSSSRPTLVLPSRPAYISTPGSSVPGPQSSSAASRPPVPLPSGSTRSRGETPPELRLAKPRMAIPPLPSNRLPARPDRRPNVPAPAPQYSLPKLGGRAPAVPGRGVPGRSDDMASAIQQAVQAAKKRLQMRQSQEQNGSKSGSRDKGDDRGDVDMEMSSDDEANKSGSDNSSAEESGDEGDARDRLRYANSSGQSHVRRILPRGMAPAGAIAWQVSKKILLEKLRANGRPYLVIEKATFQQDRTDRHGTKAAPSNEELQHLFRKYGIDRTFADADGWYITFDARDSARRARDAVDGRRFAGAPLRLQLEEKAAELPVAPKPPVLPPKPSPRGKAPEPGSALEAIVKKLAHPPSKPKTRKTSGWTESELLDEAKDIVIADLLDAFESDIISRLVRGKVQEHLVRWEGDGMQTTQAPRRDEGPQPHGDQPEPADGSSKSLSSLSFAKRRSADVARVSQAKRKPPPTVRMPSETPSETPSGGHDASDRGSPALTSRAVSKEPTSRAAPPPAFASSDEEEDRPRSRPSERPKKAVPKRKKASKKVRVHLDYTSSEDEADPADVKPKLIAIKEEPADVVDVRSATHLPSIFTTEGRNDMDIDGQPHASRSPSLQAEPIERKPSKRPGAAAKKAAPRPMPPTATTDPFEAGVAEDEEDLFFLKLAIERLHLGKELNPTPPASDDEDNPPKHTSGSARTEGFYAITVEEKMANRPASNRAKASRNGAVANAAAASSVAVSRLARANTRGLVRGMELHKKVTATDTDVLKFNQLKTRKKQLTFARSGIEGYGLFALEHIPVGDMVIEYVGELIRQTVADRREKAYERSGIGSSYLFRVDEDLVVDATKKGNLGRLINHCCAPNCTARIITINGVKKIVIYAKSNIEPGEEVTYDYHFPIEEDNKIPCLCGAEACKTWLN</sequence>
<dbReference type="InterPro" id="IPR044570">
    <property type="entry name" value="Set1-like"/>
</dbReference>
<feature type="compositionally biased region" description="Pro residues" evidence="15">
    <location>
        <begin position="919"/>
        <end position="930"/>
    </location>
</feature>
<dbReference type="PROSITE" id="PS50868">
    <property type="entry name" value="POST_SET"/>
    <property type="match status" value="1"/>
</dbReference>
<dbReference type="OrthoDB" id="308383at2759"/>
<evidence type="ECO:0000256" key="13">
    <source>
        <dbReference type="ARBA" id="ARBA00047583"/>
    </source>
</evidence>
<dbReference type="SMART" id="SM01291">
    <property type="entry name" value="N-SET"/>
    <property type="match status" value="1"/>
</dbReference>
<dbReference type="Gene3D" id="2.170.270.10">
    <property type="entry name" value="SET domain"/>
    <property type="match status" value="1"/>
</dbReference>
<feature type="region of interest" description="Disordered" evidence="15">
    <location>
        <begin position="1269"/>
        <end position="1293"/>
    </location>
</feature>
<dbReference type="InterPro" id="IPR024636">
    <property type="entry name" value="SET_assoc"/>
</dbReference>
<evidence type="ECO:0000256" key="4">
    <source>
        <dbReference type="ARBA" id="ARBA00015839"/>
    </source>
</evidence>
<feature type="compositionally biased region" description="Basic and acidic residues" evidence="15">
    <location>
        <begin position="313"/>
        <end position="338"/>
    </location>
</feature>
<accession>A0A2S5BCS5</accession>
<evidence type="ECO:0000259" key="17">
    <source>
        <dbReference type="PROSITE" id="PS50868"/>
    </source>
</evidence>
<dbReference type="InterPro" id="IPR035979">
    <property type="entry name" value="RBD_domain_sf"/>
</dbReference>
<feature type="region of interest" description="Disordered" evidence="15">
    <location>
        <begin position="500"/>
        <end position="796"/>
    </location>
</feature>
<feature type="compositionally biased region" description="Polar residues" evidence="15">
    <location>
        <begin position="197"/>
        <end position="209"/>
    </location>
</feature>
<gene>
    <name evidence="18" type="ORF">BMF94_2335</name>
</gene>
<evidence type="ECO:0000256" key="8">
    <source>
        <dbReference type="ARBA" id="ARBA00022691"/>
    </source>
</evidence>
<evidence type="ECO:0000256" key="12">
    <source>
        <dbReference type="ARBA" id="ARBA00047571"/>
    </source>
</evidence>
<feature type="region of interest" description="Disordered" evidence="15">
    <location>
        <begin position="1183"/>
        <end position="1243"/>
    </location>
</feature>
<keyword evidence="5" id="KW-0158">Chromosome</keyword>
<proteinExistence type="predicted"/>
<dbReference type="InterPro" id="IPR000504">
    <property type="entry name" value="RRM_dom"/>
</dbReference>
<dbReference type="CDD" id="cd00590">
    <property type="entry name" value="RRM_SF"/>
    <property type="match status" value="1"/>
</dbReference>
<feature type="compositionally biased region" description="Low complexity" evidence="15">
    <location>
        <begin position="215"/>
        <end position="280"/>
    </location>
</feature>
<name>A0A2S5BCS5_9BASI</name>
<dbReference type="PANTHER" id="PTHR45814">
    <property type="entry name" value="HISTONE-LYSINE N-METHYLTRANSFERASE SETD1"/>
    <property type="match status" value="1"/>
</dbReference>
<keyword evidence="9" id="KW-0156">Chromatin regulator</keyword>
<dbReference type="GO" id="GO:0032259">
    <property type="term" value="P:methylation"/>
    <property type="evidence" value="ECO:0007669"/>
    <property type="project" value="UniProtKB-KW"/>
</dbReference>
<dbReference type="Pfam" id="PF11764">
    <property type="entry name" value="N-SET"/>
    <property type="match status" value="1"/>
</dbReference>
<feature type="region of interest" description="Disordered" evidence="15">
    <location>
        <begin position="311"/>
        <end position="338"/>
    </location>
</feature>
<feature type="compositionally biased region" description="Basic and acidic residues" evidence="15">
    <location>
        <begin position="142"/>
        <end position="176"/>
    </location>
</feature>
<evidence type="ECO:0000256" key="9">
    <source>
        <dbReference type="ARBA" id="ARBA00022853"/>
    </source>
</evidence>
<dbReference type="GO" id="GO:0048188">
    <property type="term" value="C:Set1C/COMPASS complex"/>
    <property type="evidence" value="ECO:0007669"/>
    <property type="project" value="TreeGrafter"/>
</dbReference>
<feature type="compositionally biased region" description="Basic and acidic residues" evidence="15">
    <location>
        <begin position="1"/>
        <end position="36"/>
    </location>
</feature>
<evidence type="ECO:0000313" key="18">
    <source>
        <dbReference type="EMBL" id="POY74574.1"/>
    </source>
</evidence>
<feature type="compositionally biased region" description="Basic residues" evidence="15">
    <location>
        <begin position="95"/>
        <end position="108"/>
    </location>
</feature>
<evidence type="ECO:0000256" key="15">
    <source>
        <dbReference type="SAM" id="MobiDB-lite"/>
    </source>
</evidence>
<feature type="region of interest" description="Disordered" evidence="15">
    <location>
        <begin position="1005"/>
        <end position="1160"/>
    </location>
</feature>
<feature type="region of interest" description="Disordered" evidence="15">
    <location>
        <begin position="433"/>
        <end position="458"/>
    </location>
</feature>
<evidence type="ECO:0000256" key="6">
    <source>
        <dbReference type="ARBA" id="ARBA00022603"/>
    </source>
</evidence>
<evidence type="ECO:0000259" key="16">
    <source>
        <dbReference type="PROSITE" id="PS50280"/>
    </source>
</evidence>
<evidence type="ECO:0000256" key="5">
    <source>
        <dbReference type="ARBA" id="ARBA00022454"/>
    </source>
</evidence>
<feature type="region of interest" description="Disordered" evidence="15">
    <location>
        <begin position="917"/>
        <end position="938"/>
    </location>
</feature>
<dbReference type="GO" id="GO:0140999">
    <property type="term" value="F:histone H3K4 trimethyltransferase activity"/>
    <property type="evidence" value="ECO:0007669"/>
    <property type="project" value="UniProtKB-EC"/>
</dbReference>
<keyword evidence="19" id="KW-1185">Reference proteome</keyword>
<dbReference type="STRING" id="741276.A0A2S5BCS5"/>
<comment type="caution">
    <text evidence="18">The sequence shown here is derived from an EMBL/GenBank/DDBJ whole genome shotgun (WGS) entry which is preliminary data.</text>
</comment>
<feature type="compositionally biased region" description="Low complexity" evidence="15">
    <location>
        <begin position="527"/>
        <end position="538"/>
    </location>
</feature>
<dbReference type="Pfam" id="PF11767">
    <property type="entry name" value="SET_assoc"/>
    <property type="match status" value="1"/>
</dbReference>
<feature type="domain" description="Post-SET" evidence="17">
    <location>
        <begin position="1496"/>
        <end position="1512"/>
    </location>
</feature>
<dbReference type="PROSITE" id="PS50280">
    <property type="entry name" value="SET"/>
    <property type="match status" value="1"/>
</dbReference>
<dbReference type="Gene3D" id="3.30.70.330">
    <property type="match status" value="1"/>
</dbReference>
<dbReference type="InterPro" id="IPR003616">
    <property type="entry name" value="Post-SET_dom"/>
</dbReference>
<evidence type="ECO:0000256" key="3">
    <source>
        <dbReference type="ARBA" id="ARBA00012182"/>
    </source>
</evidence>
<dbReference type="SUPFAM" id="SSF54928">
    <property type="entry name" value="RNA-binding domain, RBD"/>
    <property type="match status" value="1"/>
</dbReference>
<feature type="compositionally biased region" description="Pro residues" evidence="15">
    <location>
        <begin position="539"/>
        <end position="563"/>
    </location>
</feature>
<dbReference type="Pfam" id="PF00076">
    <property type="entry name" value="RRM_1"/>
    <property type="match status" value="1"/>
</dbReference>
<keyword evidence="8" id="KW-0949">S-adenosyl-L-methionine</keyword>
<dbReference type="SMART" id="SM00317">
    <property type="entry name" value="SET"/>
    <property type="match status" value="1"/>
</dbReference>
<feature type="compositionally biased region" description="Low complexity" evidence="15">
    <location>
        <begin position="564"/>
        <end position="575"/>
    </location>
</feature>
<comment type="subcellular location">
    <subcellularLocation>
        <location evidence="2">Chromosome</location>
    </subcellularLocation>
    <subcellularLocation>
        <location evidence="1">Nucleus</location>
    </subcellularLocation>
</comment>
<dbReference type="Proteomes" id="UP000237144">
    <property type="component" value="Unassembled WGS sequence"/>
</dbReference>
<feature type="domain" description="SET" evidence="16">
    <location>
        <begin position="1372"/>
        <end position="1489"/>
    </location>
</feature>
<dbReference type="InterPro" id="IPR046341">
    <property type="entry name" value="SET_dom_sf"/>
</dbReference>
<feature type="compositionally biased region" description="Polar residues" evidence="15">
    <location>
        <begin position="766"/>
        <end position="775"/>
    </location>
</feature>
<dbReference type="EC" id="2.1.1.354" evidence="3"/>
<dbReference type="EMBL" id="PJQD01000023">
    <property type="protein sequence ID" value="POY74574.1"/>
    <property type="molecule type" value="Genomic_DNA"/>
</dbReference>
<feature type="compositionally biased region" description="Basic residues" evidence="15">
    <location>
        <begin position="1130"/>
        <end position="1143"/>
    </location>
</feature>
<feature type="compositionally biased region" description="Basic and acidic residues" evidence="15">
    <location>
        <begin position="513"/>
        <end position="526"/>
    </location>
</feature>
<evidence type="ECO:0000256" key="2">
    <source>
        <dbReference type="ARBA" id="ARBA00004286"/>
    </source>
</evidence>
<dbReference type="Pfam" id="PF00856">
    <property type="entry name" value="SET"/>
    <property type="match status" value="1"/>
</dbReference>
<comment type="catalytic activity">
    <reaction evidence="13">
        <text>N(6)-methyl-L-lysyl(4)-[histone H3] + S-adenosyl-L-methionine = N(6),N(6)-dimethyl-L-lysyl(4)-[histone H3] + S-adenosyl-L-homocysteine + H(+)</text>
        <dbReference type="Rhea" id="RHEA:60268"/>
        <dbReference type="Rhea" id="RHEA-COMP:15540"/>
        <dbReference type="Rhea" id="RHEA-COMP:15543"/>
        <dbReference type="ChEBI" id="CHEBI:15378"/>
        <dbReference type="ChEBI" id="CHEBI:57856"/>
        <dbReference type="ChEBI" id="CHEBI:59789"/>
        <dbReference type="ChEBI" id="CHEBI:61929"/>
        <dbReference type="ChEBI" id="CHEBI:61976"/>
    </reaction>
</comment>
<evidence type="ECO:0000256" key="7">
    <source>
        <dbReference type="ARBA" id="ARBA00022679"/>
    </source>
</evidence>
<dbReference type="GO" id="GO:0003723">
    <property type="term" value="F:RNA binding"/>
    <property type="evidence" value="ECO:0007669"/>
    <property type="project" value="InterPro"/>
</dbReference>
<feature type="region of interest" description="Disordered" evidence="15">
    <location>
        <begin position="1"/>
        <end position="284"/>
    </location>
</feature>
<reference evidence="18 19" key="1">
    <citation type="journal article" date="2018" name="Front. Microbiol.">
        <title>Prospects for Fungal Bioremediation of Acidic Radioactive Waste Sites: Characterization and Genome Sequence of Rhodotorula taiwanensis MD1149.</title>
        <authorList>
            <person name="Tkavc R."/>
            <person name="Matrosova V.Y."/>
            <person name="Grichenko O.E."/>
            <person name="Gostincar C."/>
            <person name="Volpe R.P."/>
            <person name="Klimenkova P."/>
            <person name="Gaidamakova E.K."/>
            <person name="Zhou C.E."/>
            <person name="Stewart B.J."/>
            <person name="Lyman M.G."/>
            <person name="Malfatti S.A."/>
            <person name="Rubinfeld B."/>
            <person name="Courtot M."/>
            <person name="Singh J."/>
            <person name="Dalgard C.L."/>
            <person name="Hamilton T."/>
            <person name="Frey K.G."/>
            <person name="Gunde-Cimerman N."/>
            <person name="Dugan L."/>
            <person name="Daly M.J."/>
        </authorList>
    </citation>
    <scope>NUCLEOTIDE SEQUENCE [LARGE SCALE GENOMIC DNA]</scope>
    <source>
        <strain evidence="18 19">MD1149</strain>
    </source>
</reference>
<dbReference type="InterPro" id="IPR001214">
    <property type="entry name" value="SET_dom"/>
</dbReference>
<feature type="compositionally biased region" description="Low complexity" evidence="15">
    <location>
        <begin position="594"/>
        <end position="635"/>
    </location>
</feature>
<dbReference type="SUPFAM" id="SSF82199">
    <property type="entry name" value="SET domain"/>
    <property type="match status" value="1"/>
</dbReference>
<evidence type="ECO:0000256" key="1">
    <source>
        <dbReference type="ARBA" id="ARBA00004123"/>
    </source>
</evidence>
<evidence type="ECO:0000256" key="11">
    <source>
        <dbReference type="ARBA" id="ARBA00030093"/>
    </source>
</evidence>
<keyword evidence="7 18" id="KW-0808">Transferase</keyword>
<feature type="compositionally biased region" description="Basic and acidic residues" evidence="15">
    <location>
        <begin position="45"/>
        <end position="94"/>
    </location>
</feature>
<feature type="compositionally biased region" description="Basic and acidic residues" evidence="15">
    <location>
        <begin position="648"/>
        <end position="658"/>
    </location>
</feature>
<evidence type="ECO:0000256" key="10">
    <source>
        <dbReference type="ARBA" id="ARBA00023242"/>
    </source>
</evidence>
<evidence type="ECO:0000313" key="19">
    <source>
        <dbReference type="Proteomes" id="UP000237144"/>
    </source>
</evidence>
<comment type="catalytic activity">
    <reaction evidence="12">
        <text>L-lysyl(4)-[histone H3] + 3 S-adenosyl-L-methionine = N(6),N(6),N(6)-trimethyl-L-lysyl(4)-[histone H3] + 3 S-adenosyl-L-homocysteine + 3 H(+)</text>
        <dbReference type="Rhea" id="RHEA:60260"/>
        <dbReference type="Rhea" id="RHEA-COMP:15537"/>
        <dbReference type="Rhea" id="RHEA-COMP:15547"/>
        <dbReference type="ChEBI" id="CHEBI:15378"/>
        <dbReference type="ChEBI" id="CHEBI:29969"/>
        <dbReference type="ChEBI" id="CHEBI:57856"/>
        <dbReference type="ChEBI" id="CHEBI:59789"/>
        <dbReference type="ChEBI" id="CHEBI:61961"/>
        <dbReference type="EC" id="2.1.1.354"/>
    </reaction>
</comment>
<keyword evidence="6 18" id="KW-0489">Methyltransferase</keyword>
<dbReference type="PANTHER" id="PTHR45814:SF2">
    <property type="entry name" value="HISTONE-LYSINE N-METHYLTRANSFERASE SETD1"/>
    <property type="match status" value="1"/>
</dbReference>
<keyword evidence="10" id="KW-0539">Nucleus</keyword>
<dbReference type="SMART" id="SM00508">
    <property type="entry name" value="PostSET"/>
    <property type="match status" value="1"/>
</dbReference>
<evidence type="ECO:0000256" key="14">
    <source>
        <dbReference type="ARBA" id="ARBA00049129"/>
    </source>
</evidence>
<feature type="compositionally biased region" description="Basic and acidic residues" evidence="15">
    <location>
        <begin position="743"/>
        <end position="754"/>
    </location>
</feature>
<feature type="compositionally biased region" description="Basic and acidic residues" evidence="15">
    <location>
        <begin position="1118"/>
        <end position="1129"/>
    </location>
</feature>
<organism evidence="18 19">
    <name type="scientific">Rhodotorula taiwanensis</name>
    <dbReference type="NCBI Taxonomy" id="741276"/>
    <lineage>
        <taxon>Eukaryota</taxon>
        <taxon>Fungi</taxon>
        <taxon>Dikarya</taxon>
        <taxon>Basidiomycota</taxon>
        <taxon>Pucciniomycotina</taxon>
        <taxon>Microbotryomycetes</taxon>
        <taxon>Sporidiobolales</taxon>
        <taxon>Sporidiobolaceae</taxon>
        <taxon>Rhodotorula</taxon>
    </lineage>
</organism>
<dbReference type="GO" id="GO:0005694">
    <property type="term" value="C:chromosome"/>
    <property type="evidence" value="ECO:0007669"/>
    <property type="project" value="UniProtKB-SubCell"/>
</dbReference>
<dbReference type="InterPro" id="IPR012677">
    <property type="entry name" value="Nucleotide-bd_a/b_plait_sf"/>
</dbReference>
<comment type="catalytic activity">
    <reaction evidence="14">
        <text>N(6),N(6)-dimethyl-L-lysyl(4)-[histone H3] + S-adenosyl-L-methionine = N(6),N(6),N(6)-trimethyl-L-lysyl(4)-[histone H3] + S-adenosyl-L-homocysteine + H(+)</text>
        <dbReference type="Rhea" id="RHEA:60272"/>
        <dbReference type="Rhea" id="RHEA-COMP:15537"/>
        <dbReference type="Rhea" id="RHEA-COMP:15540"/>
        <dbReference type="ChEBI" id="CHEBI:15378"/>
        <dbReference type="ChEBI" id="CHEBI:57856"/>
        <dbReference type="ChEBI" id="CHEBI:59789"/>
        <dbReference type="ChEBI" id="CHEBI:61961"/>
        <dbReference type="ChEBI" id="CHEBI:61976"/>
    </reaction>
</comment>
<protein>
    <recommendedName>
        <fullName evidence="4">Histone-lysine N-methyltransferase, H3 lysine-4 specific</fullName>
        <ecNumber evidence="3">2.1.1.354</ecNumber>
    </recommendedName>
    <alternativeName>
        <fullName evidence="11">SET domain-containing protein 1</fullName>
    </alternativeName>
</protein>
<feature type="compositionally biased region" description="Low complexity" evidence="15">
    <location>
        <begin position="1035"/>
        <end position="1044"/>
    </location>
</feature>
<dbReference type="InterPro" id="IPR024657">
    <property type="entry name" value="COMPASS_Set1_N-SET"/>
</dbReference>